<dbReference type="AlphaFoldDB" id="A0A9N8HYN7"/>
<dbReference type="Proteomes" id="UP001153069">
    <property type="component" value="Unassembled WGS sequence"/>
</dbReference>
<evidence type="ECO:0000259" key="1">
    <source>
        <dbReference type="Pfam" id="PF05699"/>
    </source>
</evidence>
<feature type="domain" description="HAT C-terminal dimerisation" evidence="1">
    <location>
        <begin position="233"/>
        <end position="279"/>
    </location>
</feature>
<dbReference type="GO" id="GO:0046983">
    <property type="term" value="F:protein dimerization activity"/>
    <property type="evidence" value="ECO:0007669"/>
    <property type="project" value="InterPro"/>
</dbReference>
<feature type="non-terminal residue" evidence="2">
    <location>
        <position position="287"/>
    </location>
</feature>
<dbReference type="InterPro" id="IPR008906">
    <property type="entry name" value="HATC_C_dom"/>
</dbReference>
<dbReference type="OrthoDB" id="6148792at2759"/>
<dbReference type="EMBL" id="CAICTM010002573">
    <property type="protein sequence ID" value="CAB9529660.1"/>
    <property type="molecule type" value="Genomic_DNA"/>
</dbReference>
<reference evidence="2" key="1">
    <citation type="submission" date="2020-06" db="EMBL/GenBank/DDBJ databases">
        <authorList>
            <consortium name="Plant Systems Biology data submission"/>
        </authorList>
    </citation>
    <scope>NUCLEOTIDE SEQUENCE</scope>
    <source>
        <strain evidence="2">D6</strain>
    </source>
</reference>
<evidence type="ECO:0000313" key="3">
    <source>
        <dbReference type="Proteomes" id="UP001153069"/>
    </source>
</evidence>
<evidence type="ECO:0000313" key="2">
    <source>
        <dbReference type="EMBL" id="CAB9529660.1"/>
    </source>
</evidence>
<name>A0A9N8HYN7_9STRA</name>
<comment type="caution">
    <text evidence="2">The sequence shown here is derived from an EMBL/GenBank/DDBJ whole genome shotgun (WGS) entry which is preliminary data.</text>
</comment>
<gene>
    <name evidence="2" type="ORF">SEMRO_2575_G331720.1</name>
</gene>
<sequence length="287" mass="32917">MLPVMKFDGTPIYPKPILEGTGPNKICHVPGSPTQVSMKKVNKEEFHDLFKKLIGRLTAEYVRYGANMKDDFNQSRLLALGCNPFTSTYLLNELVFLGTMVADPTVGDPKYKPLTSDLKKLVKDILMKEVREICSELLKDPEMVARATFVEYHDDDPTVSDFEKLRRKKQRNEEQVPVQAALGDRVEREVEAWFSQDFHLTTALKLQKSRPVPQDVLDRLGTNKICWLENVEKIVQHFDIMDWWEREGKITYPLIYAVACCILALPDSNGFQERTFSAATWMDGILN</sequence>
<proteinExistence type="predicted"/>
<dbReference type="Pfam" id="PF05699">
    <property type="entry name" value="Dimer_Tnp_hAT"/>
    <property type="match status" value="1"/>
</dbReference>
<keyword evidence="3" id="KW-1185">Reference proteome</keyword>
<organism evidence="2 3">
    <name type="scientific">Seminavis robusta</name>
    <dbReference type="NCBI Taxonomy" id="568900"/>
    <lineage>
        <taxon>Eukaryota</taxon>
        <taxon>Sar</taxon>
        <taxon>Stramenopiles</taxon>
        <taxon>Ochrophyta</taxon>
        <taxon>Bacillariophyta</taxon>
        <taxon>Bacillariophyceae</taxon>
        <taxon>Bacillariophycidae</taxon>
        <taxon>Naviculales</taxon>
        <taxon>Naviculaceae</taxon>
        <taxon>Seminavis</taxon>
    </lineage>
</organism>
<protein>
    <recommendedName>
        <fullName evidence="1">HAT C-terminal dimerisation domain-containing protein</fullName>
    </recommendedName>
</protein>
<accession>A0A9N8HYN7</accession>